<dbReference type="GeneID" id="54466094"/>
<evidence type="ECO:0000256" key="1">
    <source>
        <dbReference type="SAM" id="MobiDB-lite"/>
    </source>
</evidence>
<gene>
    <name evidence="2 4" type="ORF">BDZ99DRAFT_517675</name>
</gene>
<reference evidence="2 4" key="1">
    <citation type="journal article" date="2020" name="Stud. Mycol.">
        <title>101 Dothideomycetes genomes: a test case for predicting lifestyles and emergence of pathogens.</title>
        <authorList>
            <person name="Haridas S."/>
            <person name="Albert R."/>
            <person name="Binder M."/>
            <person name="Bloem J."/>
            <person name="Labutti K."/>
            <person name="Salamov A."/>
            <person name="Andreopoulos B."/>
            <person name="Baker S."/>
            <person name="Barry K."/>
            <person name="Bills G."/>
            <person name="Bluhm B."/>
            <person name="Cannon C."/>
            <person name="Castanera R."/>
            <person name="Culley D."/>
            <person name="Daum C."/>
            <person name="Ezra D."/>
            <person name="Gonzalez J."/>
            <person name="Henrissat B."/>
            <person name="Kuo A."/>
            <person name="Liang C."/>
            <person name="Lipzen A."/>
            <person name="Lutzoni F."/>
            <person name="Magnuson J."/>
            <person name="Mondo S."/>
            <person name="Nolan M."/>
            <person name="Ohm R."/>
            <person name="Pangilinan J."/>
            <person name="Park H.-J."/>
            <person name="Ramirez L."/>
            <person name="Alfaro M."/>
            <person name="Sun H."/>
            <person name="Tritt A."/>
            <person name="Yoshinaga Y."/>
            <person name="Zwiers L.-H."/>
            <person name="Turgeon B."/>
            <person name="Goodwin S."/>
            <person name="Spatafora J."/>
            <person name="Crous P."/>
            <person name="Grigoriev I."/>
        </authorList>
    </citation>
    <scope>NUCLEOTIDE SEQUENCE</scope>
    <source>
        <strain evidence="2 4">CBS 304.34</strain>
    </source>
</reference>
<accession>A0A6A6YYA1</accession>
<dbReference type="RefSeq" id="XP_033580377.1">
    <property type="nucleotide sequence ID" value="XM_033725201.1"/>
</dbReference>
<feature type="compositionally biased region" description="Basic and acidic residues" evidence="1">
    <location>
        <begin position="46"/>
        <end position="55"/>
    </location>
</feature>
<keyword evidence="3" id="KW-1185">Reference proteome</keyword>
<dbReference type="Proteomes" id="UP000504636">
    <property type="component" value="Unplaced"/>
</dbReference>
<organism evidence="2">
    <name type="scientific">Mytilinidion resinicola</name>
    <dbReference type="NCBI Taxonomy" id="574789"/>
    <lineage>
        <taxon>Eukaryota</taxon>
        <taxon>Fungi</taxon>
        <taxon>Dikarya</taxon>
        <taxon>Ascomycota</taxon>
        <taxon>Pezizomycotina</taxon>
        <taxon>Dothideomycetes</taxon>
        <taxon>Pleosporomycetidae</taxon>
        <taxon>Mytilinidiales</taxon>
        <taxon>Mytilinidiaceae</taxon>
        <taxon>Mytilinidion</taxon>
    </lineage>
</organism>
<protein>
    <submittedName>
        <fullName evidence="2 4">Uncharacterized protein</fullName>
    </submittedName>
</protein>
<name>A0A6A6YYA1_9PEZI</name>
<reference evidence="4" key="3">
    <citation type="submission" date="2025-04" db="UniProtKB">
        <authorList>
            <consortium name="RefSeq"/>
        </authorList>
    </citation>
    <scope>IDENTIFICATION</scope>
    <source>
        <strain evidence="4">CBS 304.34</strain>
    </source>
</reference>
<evidence type="ECO:0000313" key="2">
    <source>
        <dbReference type="EMBL" id="KAF2813413.1"/>
    </source>
</evidence>
<sequence length="238" mass="24944">MLPRCHAATSAREIAPCPLLASPPAPASAQSTPENFDQAGRCAETAAHDTHDTHDTSAAAAGQPVPQRVPQRAWSCVRLPPATVTAVPDPGFAASRDSSVLRLLVTHPAPRRAGRRCHGPPAKRLTTREQARLCPPGPAAAVPPLCHCGRSVAGAKLHLPGACSASRMALGRAAGCWYQSPSYLAAARPRAAAVLPNHPATDDELLHARSAVPLPCLAGAPSNRYPKRWRASRRGLGR</sequence>
<feature type="region of interest" description="Disordered" evidence="1">
    <location>
        <begin position="17"/>
        <end position="67"/>
    </location>
</feature>
<proteinExistence type="predicted"/>
<reference evidence="4" key="2">
    <citation type="submission" date="2020-04" db="EMBL/GenBank/DDBJ databases">
        <authorList>
            <consortium name="NCBI Genome Project"/>
        </authorList>
    </citation>
    <scope>NUCLEOTIDE SEQUENCE</scope>
    <source>
        <strain evidence="4">CBS 304.34</strain>
    </source>
</reference>
<dbReference type="EMBL" id="MU003696">
    <property type="protein sequence ID" value="KAF2813413.1"/>
    <property type="molecule type" value="Genomic_DNA"/>
</dbReference>
<dbReference type="AlphaFoldDB" id="A0A6A6YYA1"/>
<evidence type="ECO:0000313" key="4">
    <source>
        <dbReference type="RefSeq" id="XP_033580377.1"/>
    </source>
</evidence>
<evidence type="ECO:0000313" key="3">
    <source>
        <dbReference type="Proteomes" id="UP000504636"/>
    </source>
</evidence>